<evidence type="ECO:0000259" key="7">
    <source>
        <dbReference type="PROSITE" id="PS50109"/>
    </source>
</evidence>
<feature type="transmembrane region" description="Helical" evidence="6">
    <location>
        <begin position="6"/>
        <end position="29"/>
    </location>
</feature>
<keyword evidence="5" id="KW-0902">Two-component regulatory system</keyword>
<dbReference type="GO" id="GO:0016301">
    <property type="term" value="F:kinase activity"/>
    <property type="evidence" value="ECO:0007669"/>
    <property type="project" value="UniProtKB-KW"/>
</dbReference>
<dbReference type="PANTHER" id="PTHR43547">
    <property type="entry name" value="TWO-COMPONENT HISTIDINE KINASE"/>
    <property type="match status" value="1"/>
</dbReference>
<dbReference type="Pfam" id="PF02518">
    <property type="entry name" value="HATPase_c"/>
    <property type="match status" value="1"/>
</dbReference>
<name>A0ABR7ET82_9FIRM</name>
<keyword evidence="6" id="KW-1133">Transmembrane helix</keyword>
<keyword evidence="4 8" id="KW-0808">Transferase</keyword>
<evidence type="ECO:0000256" key="4">
    <source>
        <dbReference type="ARBA" id="ARBA00022777"/>
    </source>
</evidence>
<dbReference type="Pfam" id="PF00512">
    <property type="entry name" value="HisKA"/>
    <property type="match status" value="1"/>
</dbReference>
<dbReference type="EC" id="2.7.13.3" evidence="2"/>
<dbReference type="PANTHER" id="PTHR43547:SF2">
    <property type="entry name" value="HYBRID SIGNAL TRANSDUCTION HISTIDINE KINASE C"/>
    <property type="match status" value="1"/>
</dbReference>
<evidence type="ECO:0000256" key="6">
    <source>
        <dbReference type="SAM" id="Phobius"/>
    </source>
</evidence>
<dbReference type="InterPro" id="IPR036097">
    <property type="entry name" value="HisK_dim/P_sf"/>
</dbReference>
<evidence type="ECO:0000256" key="1">
    <source>
        <dbReference type="ARBA" id="ARBA00000085"/>
    </source>
</evidence>
<dbReference type="InterPro" id="IPR005467">
    <property type="entry name" value="His_kinase_dom"/>
</dbReference>
<dbReference type="SUPFAM" id="SSF55874">
    <property type="entry name" value="ATPase domain of HSP90 chaperone/DNA topoisomerase II/histidine kinase"/>
    <property type="match status" value="1"/>
</dbReference>
<dbReference type="Gene3D" id="1.10.287.130">
    <property type="match status" value="1"/>
</dbReference>
<keyword evidence="4 8" id="KW-0418">Kinase</keyword>
<sequence length="317" mass="36288">MNKKIWIVALMVLLIFSVGICLTIVIYFMKREKRVAEKIQSMLDDAISGKFQEKHLNESRISQIENNMWRYLCDHEVAVSALKKEQEQIQVHISDISHQSVLPISNIVLYSQLLEEWIDMQTLEEKQEIKNELAAIREQAEKLDFLIESLVKLSRLETGIIHINIKKQPLQYIFDAIKIQFQAIASRKEIHFEVPDTDETAAFDIKWAIEAIANVVDNAIKYTPYGGDVIIRVIAYNSFVRVDVTDTGIGISETEQANVFSRFYRSKMVGDRSGVGIGLYLAREIMKAQNGYIKVASEVGKGSTFSVFFMKKEISQK</sequence>
<keyword evidence="6" id="KW-0812">Transmembrane</keyword>
<dbReference type="Gene3D" id="3.30.565.10">
    <property type="entry name" value="Histidine kinase-like ATPase, C-terminal domain"/>
    <property type="match status" value="1"/>
</dbReference>
<comment type="catalytic activity">
    <reaction evidence="1">
        <text>ATP + protein L-histidine = ADP + protein N-phospho-L-histidine.</text>
        <dbReference type="EC" id="2.7.13.3"/>
    </reaction>
</comment>
<proteinExistence type="predicted"/>
<gene>
    <name evidence="8" type="ORF">H8S07_04525</name>
</gene>
<dbReference type="InterPro" id="IPR036890">
    <property type="entry name" value="HATPase_C_sf"/>
</dbReference>
<dbReference type="EMBL" id="JACOOY010000004">
    <property type="protein sequence ID" value="MBC5664546.1"/>
    <property type="molecule type" value="Genomic_DNA"/>
</dbReference>
<evidence type="ECO:0000313" key="9">
    <source>
        <dbReference type="Proteomes" id="UP000647235"/>
    </source>
</evidence>
<dbReference type="CDD" id="cd00082">
    <property type="entry name" value="HisKA"/>
    <property type="match status" value="1"/>
</dbReference>
<accession>A0ABR7ET82</accession>
<feature type="domain" description="Histidine kinase" evidence="7">
    <location>
        <begin position="95"/>
        <end position="313"/>
    </location>
</feature>
<protein>
    <recommendedName>
        <fullName evidence="2">histidine kinase</fullName>
        <ecNumber evidence="2">2.7.13.3</ecNumber>
    </recommendedName>
</protein>
<keyword evidence="9" id="KW-1185">Reference proteome</keyword>
<dbReference type="SMART" id="SM00388">
    <property type="entry name" value="HisKA"/>
    <property type="match status" value="1"/>
</dbReference>
<evidence type="ECO:0000313" key="8">
    <source>
        <dbReference type="EMBL" id="MBC5664546.1"/>
    </source>
</evidence>
<dbReference type="SUPFAM" id="SSF47384">
    <property type="entry name" value="Homodimeric domain of signal transducing histidine kinase"/>
    <property type="match status" value="1"/>
</dbReference>
<keyword evidence="6" id="KW-0472">Membrane</keyword>
<reference evidence="8 9" key="1">
    <citation type="submission" date="2020-08" db="EMBL/GenBank/DDBJ databases">
        <title>Genome public.</title>
        <authorList>
            <person name="Liu C."/>
            <person name="Sun Q."/>
        </authorList>
    </citation>
    <scope>NUCLEOTIDE SEQUENCE [LARGE SCALE GENOMIC DNA]</scope>
    <source>
        <strain evidence="8 9">NSJ-36</strain>
    </source>
</reference>
<dbReference type="SMART" id="SM00387">
    <property type="entry name" value="HATPase_c"/>
    <property type="match status" value="1"/>
</dbReference>
<dbReference type="InterPro" id="IPR003594">
    <property type="entry name" value="HATPase_dom"/>
</dbReference>
<comment type="caution">
    <text evidence="8">The sequence shown here is derived from an EMBL/GenBank/DDBJ whole genome shotgun (WGS) entry which is preliminary data.</text>
</comment>
<evidence type="ECO:0000256" key="5">
    <source>
        <dbReference type="ARBA" id="ARBA00023012"/>
    </source>
</evidence>
<dbReference type="RefSeq" id="WP_186855524.1">
    <property type="nucleotide sequence ID" value="NZ_JACOOY010000004.1"/>
</dbReference>
<keyword evidence="3" id="KW-0597">Phosphoprotein</keyword>
<evidence type="ECO:0000256" key="2">
    <source>
        <dbReference type="ARBA" id="ARBA00012438"/>
    </source>
</evidence>
<dbReference type="InterPro" id="IPR003661">
    <property type="entry name" value="HisK_dim/P_dom"/>
</dbReference>
<dbReference type="InterPro" id="IPR004358">
    <property type="entry name" value="Sig_transdc_His_kin-like_C"/>
</dbReference>
<organism evidence="8 9">
    <name type="scientific">Dorea hominis</name>
    <dbReference type="NCBI Taxonomy" id="2763040"/>
    <lineage>
        <taxon>Bacteria</taxon>
        <taxon>Bacillati</taxon>
        <taxon>Bacillota</taxon>
        <taxon>Clostridia</taxon>
        <taxon>Lachnospirales</taxon>
        <taxon>Lachnospiraceae</taxon>
        <taxon>Dorea</taxon>
    </lineage>
</organism>
<dbReference type="Proteomes" id="UP000647235">
    <property type="component" value="Unassembled WGS sequence"/>
</dbReference>
<dbReference type="PRINTS" id="PR00344">
    <property type="entry name" value="BCTRLSENSOR"/>
</dbReference>
<dbReference type="PROSITE" id="PS50109">
    <property type="entry name" value="HIS_KIN"/>
    <property type="match status" value="1"/>
</dbReference>
<evidence type="ECO:0000256" key="3">
    <source>
        <dbReference type="ARBA" id="ARBA00022553"/>
    </source>
</evidence>